<dbReference type="OrthoDB" id="3215534at2759"/>
<dbReference type="GeneID" id="18920927"/>
<name>K5UVQ0_PHACS</name>
<gene>
    <name evidence="1" type="ORF">PHACADRAFT_96367</name>
</gene>
<protein>
    <submittedName>
        <fullName evidence="1">Uncharacterized protein</fullName>
    </submittedName>
</protein>
<proteinExistence type="predicted"/>
<dbReference type="Proteomes" id="UP000008370">
    <property type="component" value="Unassembled WGS sequence"/>
</dbReference>
<organism evidence="1 2">
    <name type="scientific">Phanerochaete carnosa (strain HHB-10118-sp)</name>
    <name type="common">White-rot fungus</name>
    <name type="synonym">Peniophora carnosa</name>
    <dbReference type="NCBI Taxonomy" id="650164"/>
    <lineage>
        <taxon>Eukaryota</taxon>
        <taxon>Fungi</taxon>
        <taxon>Dikarya</taxon>
        <taxon>Basidiomycota</taxon>
        <taxon>Agaricomycotina</taxon>
        <taxon>Agaricomycetes</taxon>
        <taxon>Polyporales</taxon>
        <taxon>Phanerochaetaceae</taxon>
        <taxon>Phanerochaete</taxon>
    </lineage>
</organism>
<dbReference type="EMBL" id="JH930473">
    <property type="protein sequence ID" value="EKM54111.1"/>
    <property type="molecule type" value="Genomic_DNA"/>
</dbReference>
<reference evidence="1 2" key="1">
    <citation type="journal article" date="2012" name="BMC Genomics">
        <title>Comparative genomics of the white-rot fungi, Phanerochaete carnosa and P. chrysosporium, to elucidate the genetic basis of the distinct wood types they colonize.</title>
        <authorList>
            <person name="Suzuki H."/>
            <person name="MacDonald J."/>
            <person name="Syed K."/>
            <person name="Salamov A."/>
            <person name="Hori C."/>
            <person name="Aerts A."/>
            <person name="Henrissat B."/>
            <person name="Wiebenga A."/>
            <person name="vanKuyk P.A."/>
            <person name="Barry K."/>
            <person name="Lindquist E."/>
            <person name="LaButti K."/>
            <person name="Lapidus A."/>
            <person name="Lucas S."/>
            <person name="Coutinho P."/>
            <person name="Gong Y."/>
            <person name="Samejima M."/>
            <person name="Mahadevan R."/>
            <person name="Abou-Zaid M."/>
            <person name="de Vries R.P."/>
            <person name="Igarashi K."/>
            <person name="Yadav J.S."/>
            <person name="Grigoriev I.V."/>
            <person name="Master E.R."/>
        </authorList>
    </citation>
    <scope>NUCLEOTIDE SEQUENCE [LARGE SCALE GENOMIC DNA]</scope>
    <source>
        <strain evidence="1 2">HHB-10118-sp</strain>
    </source>
</reference>
<evidence type="ECO:0000313" key="2">
    <source>
        <dbReference type="Proteomes" id="UP000008370"/>
    </source>
</evidence>
<keyword evidence="2" id="KW-1185">Reference proteome</keyword>
<dbReference type="RefSeq" id="XP_007396812.1">
    <property type="nucleotide sequence ID" value="XM_007396750.1"/>
</dbReference>
<dbReference type="InParanoid" id="K5UVQ0"/>
<accession>K5UVQ0</accession>
<dbReference type="KEGG" id="pco:PHACADRAFT_96367"/>
<dbReference type="HOGENOM" id="CLU_168436_0_0_1"/>
<evidence type="ECO:0000313" key="1">
    <source>
        <dbReference type="EMBL" id="EKM54111.1"/>
    </source>
</evidence>
<sequence>MLTVLIYDHRYSDHGIAEIFVPTFRADSALWVDARDVVDQLQLSPGKVDGPAKVYVMRGGWKQYFLRVEADGRTLSGLANLKVEENSVLKINVDYV</sequence>
<dbReference type="AlphaFoldDB" id="K5UVQ0"/>